<keyword evidence="2" id="KW-0732">Signal</keyword>
<feature type="chain" id="PRO_5001436359" evidence="2">
    <location>
        <begin position="23"/>
        <end position="467"/>
    </location>
</feature>
<name>A1K208_AZOSB</name>
<dbReference type="EMBL" id="AM406670">
    <property type="protein sequence ID" value="CAL92863.1"/>
    <property type="molecule type" value="Genomic_DNA"/>
</dbReference>
<dbReference type="Gene3D" id="1.20.1600.10">
    <property type="entry name" value="Outer membrane efflux proteins (OEP)"/>
    <property type="match status" value="1"/>
</dbReference>
<dbReference type="SUPFAM" id="SSF56954">
    <property type="entry name" value="Outer membrane efflux proteins (OEP)"/>
    <property type="match status" value="1"/>
</dbReference>
<dbReference type="GO" id="GO:0005886">
    <property type="term" value="C:plasma membrane"/>
    <property type="evidence" value="ECO:0007669"/>
    <property type="project" value="UniProtKB-SubCell"/>
</dbReference>
<dbReference type="NCBIfam" id="TIGR01845">
    <property type="entry name" value="outer_NodT"/>
    <property type="match status" value="1"/>
</dbReference>
<reference evidence="3 4" key="1">
    <citation type="journal article" date="2006" name="Nat. Biotechnol.">
        <title>Complete genome of the mutualistic, N2-fixing grass endophyte Azoarcus sp. strain BH72.</title>
        <authorList>
            <person name="Krause A."/>
            <person name="Ramakumar A."/>
            <person name="Bartels D."/>
            <person name="Battistoni F."/>
            <person name="Bekel T."/>
            <person name="Boch J."/>
            <person name="Boehm M."/>
            <person name="Friedrich F."/>
            <person name="Hurek T."/>
            <person name="Krause L."/>
            <person name="Linke B."/>
            <person name="McHardy A.C."/>
            <person name="Sarkar A."/>
            <person name="Schneiker S."/>
            <person name="Syed A.A."/>
            <person name="Thauer R."/>
            <person name="Vorhoelter F.-J."/>
            <person name="Weidner S."/>
            <person name="Puehler A."/>
            <person name="Reinhold-Hurek B."/>
            <person name="Kaiser O."/>
            <person name="Goesmann A."/>
        </authorList>
    </citation>
    <scope>NUCLEOTIDE SEQUENCE [LARGE SCALE GENOMIC DNA]</scope>
    <source>
        <strain evidence="3 4">BH72</strain>
    </source>
</reference>
<protein>
    <submittedName>
        <fullName evidence="3">Probable outer membrane efflux protein</fullName>
    </submittedName>
</protein>
<dbReference type="GO" id="GO:0015562">
    <property type="term" value="F:efflux transmembrane transporter activity"/>
    <property type="evidence" value="ECO:0007669"/>
    <property type="project" value="InterPro"/>
</dbReference>
<dbReference type="eggNOG" id="COG1538">
    <property type="taxonomic scope" value="Bacteria"/>
</dbReference>
<dbReference type="PROSITE" id="PS51257">
    <property type="entry name" value="PROKAR_LIPOPROTEIN"/>
    <property type="match status" value="1"/>
</dbReference>
<evidence type="ECO:0000256" key="2">
    <source>
        <dbReference type="RuleBase" id="RU362097"/>
    </source>
</evidence>
<dbReference type="STRING" id="62928.azo0246"/>
<keyword evidence="2" id="KW-0472">Membrane</keyword>
<dbReference type="Gene3D" id="2.20.200.10">
    <property type="entry name" value="Outer membrane efflux proteins (OEP)"/>
    <property type="match status" value="1"/>
</dbReference>
<comment type="subcellular location">
    <subcellularLocation>
        <location evidence="2">Cell membrane</location>
        <topology evidence="2">Lipid-anchor</topology>
    </subcellularLocation>
</comment>
<comment type="similarity">
    <text evidence="1 2">Belongs to the outer membrane factor (OMF) (TC 1.B.17) family.</text>
</comment>
<dbReference type="HOGENOM" id="CLU_012817_13_3_4"/>
<dbReference type="KEGG" id="azo:azo0246"/>
<evidence type="ECO:0000313" key="3">
    <source>
        <dbReference type="EMBL" id="CAL92863.1"/>
    </source>
</evidence>
<accession>A1K208</accession>
<keyword evidence="2" id="KW-0449">Lipoprotein</keyword>
<dbReference type="PANTHER" id="PTHR30203">
    <property type="entry name" value="OUTER MEMBRANE CATION EFFLUX PROTEIN"/>
    <property type="match status" value="1"/>
</dbReference>
<evidence type="ECO:0000256" key="1">
    <source>
        <dbReference type="ARBA" id="ARBA00007613"/>
    </source>
</evidence>
<dbReference type="Pfam" id="PF02321">
    <property type="entry name" value="OEP"/>
    <property type="match status" value="2"/>
</dbReference>
<keyword evidence="2" id="KW-0812">Transmembrane</keyword>
<gene>
    <name evidence="3" type="primary">oprM1</name>
    <name evidence="3" type="ordered locus">azo0246</name>
</gene>
<dbReference type="AlphaFoldDB" id="A1K208"/>
<sequence length="467" mass="49912">MPLKTLAVALAAASLGACSTLAPDYERPAAPVAAAWPAEPAQPAAGTPSADAVAWRSFFADERLRQVVDLALANNRDLRVSALNIERARALYQIQRAELVPWIGVGGGQSAQRLPADLTQRGEPTISRQYSATVGFSSYELDFFGRIRSLRDAALEQYLATEDARRSAQISLVAEAANAWLTLAADRERLDLARRTYETQQQSYELTKKSFDFGAVSAIDLRQAQTARESARADLAAYTTQVARDINALNLVAGAAVPDELLPTALTDKVSAVGDLPAGLPSEVLVSRPDILAAERQLRAAYANIGAARAAFFPSITLTAAAGTASASLEGLFKAGSGTWSFAPQINLPIFQGGRLLANLQVAKVDREIAVADYEKAIQSAFREVADALAERANVGEELDARRALVEATAETYRLSEARYRSGVDSYLGLLDAQRTLYSAEQGLISVRLADAANRVALYRVLGGGAQ</sequence>
<dbReference type="PANTHER" id="PTHR30203:SF32">
    <property type="entry name" value="CATION EFFLUX SYSTEM PROTEIN CUSC"/>
    <property type="match status" value="1"/>
</dbReference>
<keyword evidence="4" id="KW-1185">Reference proteome</keyword>
<dbReference type="InterPro" id="IPR010131">
    <property type="entry name" value="MdtP/NodT-like"/>
</dbReference>
<organism evidence="3 4">
    <name type="scientific">Azoarcus sp. (strain BH72)</name>
    <dbReference type="NCBI Taxonomy" id="418699"/>
    <lineage>
        <taxon>Bacteria</taxon>
        <taxon>Pseudomonadati</taxon>
        <taxon>Pseudomonadota</taxon>
        <taxon>Betaproteobacteria</taxon>
        <taxon>Rhodocyclales</taxon>
        <taxon>Zoogloeaceae</taxon>
        <taxon>Azoarcus</taxon>
    </lineage>
</organism>
<keyword evidence="2" id="KW-0564">Palmitate</keyword>
<keyword evidence="2" id="KW-1134">Transmembrane beta strand</keyword>
<proteinExistence type="inferred from homology"/>
<feature type="signal peptide" evidence="2">
    <location>
        <begin position="1"/>
        <end position="22"/>
    </location>
</feature>
<dbReference type="Proteomes" id="UP000002588">
    <property type="component" value="Chromosome"/>
</dbReference>
<dbReference type="InterPro" id="IPR003423">
    <property type="entry name" value="OMP_efflux"/>
</dbReference>
<evidence type="ECO:0000313" key="4">
    <source>
        <dbReference type="Proteomes" id="UP000002588"/>
    </source>
</evidence>